<protein>
    <submittedName>
        <fullName evidence="8">DEAD/DEAH box helicase</fullName>
        <ecNumber evidence="8">3.6.4.-</ecNumber>
    </submittedName>
</protein>
<feature type="coiled-coil region" evidence="5">
    <location>
        <begin position="664"/>
        <end position="698"/>
    </location>
</feature>
<dbReference type="GO" id="GO:0004386">
    <property type="term" value="F:helicase activity"/>
    <property type="evidence" value="ECO:0007669"/>
    <property type="project" value="UniProtKB-KW"/>
</dbReference>
<gene>
    <name evidence="8" type="ORF">ACETRX_15090</name>
</gene>
<keyword evidence="1" id="KW-0547">Nucleotide-binding</keyword>
<dbReference type="Gene3D" id="3.40.50.300">
    <property type="entry name" value="P-loop containing nucleotide triphosphate hydrolases"/>
    <property type="match status" value="3"/>
</dbReference>
<dbReference type="InterPro" id="IPR027417">
    <property type="entry name" value="P-loop_NTPase"/>
</dbReference>
<feature type="region of interest" description="Disordered" evidence="6">
    <location>
        <begin position="64"/>
        <end position="101"/>
    </location>
</feature>
<dbReference type="PANTHER" id="PTHR43788:SF8">
    <property type="entry name" value="DNA-BINDING PROTEIN SMUBP-2"/>
    <property type="match status" value="1"/>
</dbReference>
<accession>A0ABV6ZFI1</accession>
<evidence type="ECO:0000259" key="7">
    <source>
        <dbReference type="Pfam" id="PF13087"/>
    </source>
</evidence>
<evidence type="ECO:0000256" key="1">
    <source>
        <dbReference type="ARBA" id="ARBA00022741"/>
    </source>
</evidence>
<dbReference type="RefSeq" id="WP_394311307.1">
    <property type="nucleotide sequence ID" value="NZ_JBHGPK010000005.1"/>
</dbReference>
<reference evidence="8 9" key="1">
    <citation type="submission" date="2024-09" db="EMBL/GenBank/DDBJ databases">
        <title>Description of Labrys sedimenti sp. nov., isolated from a diclofenac-degrading enrichment culture, and genome-based reclassification of Labrys portucalensis as a later heterotypic synonym of Labrys neptuniae.</title>
        <authorList>
            <person name="Tancsics A."/>
            <person name="Csepanyi A."/>
        </authorList>
    </citation>
    <scope>NUCLEOTIDE SEQUENCE [LARGE SCALE GENOMIC DNA]</scope>
    <source>
        <strain evidence="8 9">LMG 23412</strain>
    </source>
</reference>
<proteinExistence type="predicted"/>
<dbReference type="InterPro" id="IPR047187">
    <property type="entry name" value="SF1_C_Upf1"/>
</dbReference>
<feature type="compositionally biased region" description="Polar residues" evidence="6">
    <location>
        <begin position="72"/>
        <end position="90"/>
    </location>
</feature>
<evidence type="ECO:0000256" key="4">
    <source>
        <dbReference type="ARBA" id="ARBA00022840"/>
    </source>
</evidence>
<dbReference type="CDD" id="cd18808">
    <property type="entry name" value="SF1_C_Upf1"/>
    <property type="match status" value="1"/>
</dbReference>
<evidence type="ECO:0000313" key="9">
    <source>
        <dbReference type="Proteomes" id="UP001595190"/>
    </source>
</evidence>
<feature type="domain" description="DNA2/NAM7 helicase-like C-terminal" evidence="7">
    <location>
        <begin position="1038"/>
        <end position="1176"/>
    </location>
</feature>
<keyword evidence="5" id="KW-0175">Coiled coil</keyword>
<dbReference type="EMBL" id="JBHGPK010000005">
    <property type="protein sequence ID" value="MFC2250950.1"/>
    <property type="molecule type" value="Genomic_DNA"/>
</dbReference>
<dbReference type="Proteomes" id="UP001595190">
    <property type="component" value="Unassembled WGS sequence"/>
</dbReference>
<dbReference type="GO" id="GO:0016787">
    <property type="term" value="F:hydrolase activity"/>
    <property type="evidence" value="ECO:0007669"/>
    <property type="project" value="UniProtKB-KW"/>
</dbReference>
<keyword evidence="3 8" id="KW-0347">Helicase</keyword>
<dbReference type="InterPro" id="IPR041679">
    <property type="entry name" value="DNA2/NAM7-like_C"/>
</dbReference>
<dbReference type="EC" id="3.6.4.-" evidence="8"/>
<evidence type="ECO:0000256" key="6">
    <source>
        <dbReference type="SAM" id="MobiDB-lite"/>
    </source>
</evidence>
<organism evidence="8 9">
    <name type="scientific">Labrys neptuniae</name>
    <dbReference type="NCBI Taxonomy" id="376174"/>
    <lineage>
        <taxon>Bacteria</taxon>
        <taxon>Pseudomonadati</taxon>
        <taxon>Pseudomonadota</taxon>
        <taxon>Alphaproteobacteria</taxon>
        <taxon>Hyphomicrobiales</taxon>
        <taxon>Xanthobacteraceae</taxon>
        <taxon>Labrys</taxon>
    </lineage>
</organism>
<keyword evidence="4" id="KW-0067">ATP-binding</keyword>
<sequence length="1203" mass="133132">MAIMKRPLFQARIADLEALFERSRADREALEGLLHELGFRSVDRAQVLKKKVVQALGVLPKEKKGLKATKPARTQSASSPRQQPNQQTKEASPVRQTEPAKIAKITRPPEIEPEVIVRPAFMPAPRASRRQAAAYADQPADILAAWTALEVLSPFTYSKPSDLVDGDERRVARFADQLFMPWINGGDKAKPGTQLFYHIVLGAIRMEEATKALLEVYVDDELDRRTESGFAGIATITIDKFGRPIPEKAAAVSSFAWGLPLALRDGLKRLQEWPTVERKLTDMVDEQIRRQDSEGNLLPLDPAAIERVYKLLVERLELPAHMMEAPSFALRHYHFFKAIEPPDPPLLGSFYLGDLAAARSVMAEKMHRNLARYLGLEKPLSWADILQDNRTLAEAVAPGRTPLGRWPGEGRHSLALLQQAAVNLAVSNDPDATLLPVNGPPGTGKTTLLRDLVASLVVGRAEAMCAFDDPEEAFSHVGQTKRSGMGFSHIYQPDKRLLGFEMLVASSNNRAVENVSSELPRLKAIAKDAPNLRYFKTVSDNIDGKEETWGLIAAVLGNSSNRYKFKEAFWGNADHGLRSYLSEASGQPQWMEEVDPKTQKVLRKRKPEVVSKESPPTSHDAALKKWRSARKAFRQAIAEARAYRLLLEEARVNAGSIGAKAAAVRAREQDKRAAEQAVADAEDEFSELQAQIISARAAEQRARQQSNEHQRSAPKLMARLVGGTTARTWSEKKANIDRDLDQAVRHQQAISAFLSAAFTKREAERGRLVIAAARLDEATSVFTSAEQQVEVLRTRCGSRAVDRAFFGREPAEMHTTSPWYDDQAHRDRDRVFECAMQVHRAFIGAAAKPIRNNLDVLFKAFFGRSGWSPRMAPVMPGLWSTLFMVVPVISTTFASIERMIGYLPPGALGWLLIDEAGQAVPQAAVGAIMRTQRAIVVGDPRQVEPVTSLPTQLAETICEEFSVNPDKWNAPEASVQTVVDATSSRGTKFGSNDNQINVGLPLLVHRRCADPMFSISNEIAYDGLMVKATPDRGSMIRDVLGPSHWIDIKPTRTEDKWSEAEGQAIVDLLRRLGEAGVPELDIYIISPFRIVAQRLRERIGASGVLKPWTDKAWEWTRDRVGTVHTVQGREADSVIFVLGAPLPAQNGARHWAGSSVNLLNVAVTRAQENLYVVGARSAWTNAGCFRTLISNIQPLLPTVGRPN</sequence>
<evidence type="ECO:0000313" key="8">
    <source>
        <dbReference type="EMBL" id="MFC2250950.1"/>
    </source>
</evidence>
<dbReference type="SUPFAM" id="SSF52540">
    <property type="entry name" value="P-loop containing nucleoside triphosphate hydrolases"/>
    <property type="match status" value="1"/>
</dbReference>
<name>A0ABV6ZFI1_9HYPH</name>
<evidence type="ECO:0000256" key="5">
    <source>
        <dbReference type="SAM" id="Coils"/>
    </source>
</evidence>
<dbReference type="Pfam" id="PF13087">
    <property type="entry name" value="AAA_12"/>
    <property type="match status" value="1"/>
</dbReference>
<dbReference type="PANTHER" id="PTHR43788">
    <property type="entry name" value="DNA2/NAM7 HELICASE FAMILY MEMBER"/>
    <property type="match status" value="1"/>
</dbReference>
<evidence type="ECO:0000256" key="2">
    <source>
        <dbReference type="ARBA" id="ARBA00022801"/>
    </source>
</evidence>
<evidence type="ECO:0000256" key="3">
    <source>
        <dbReference type="ARBA" id="ARBA00022806"/>
    </source>
</evidence>
<dbReference type="InterPro" id="IPR050534">
    <property type="entry name" value="Coronavir_polyprotein_1ab"/>
</dbReference>
<comment type="caution">
    <text evidence="8">The sequence shown here is derived from an EMBL/GenBank/DDBJ whole genome shotgun (WGS) entry which is preliminary data.</text>
</comment>
<keyword evidence="2 8" id="KW-0378">Hydrolase</keyword>